<dbReference type="RefSeq" id="XP_014556222.1">
    <property type="nucleotide sequence ID" value="XM_014700736.1"/>
</dbReference>
<dbReference type="OrthoDB" id="6499973at2759"/>
<dbReference type="GeneID" id="26247996"/>
<feature type="non-terminal residue" evidence="1">
    <location>
        <position position="1"/>
    </location>
</feature>
<proteinExistence type="predicted"/>
<evidence type="ECO:0000313" key="1">
    <source>
        <dbReference type="EMBL" id="EUN26636.1"/>
    </source>
</evidence>
<evidence type="ECO:0000313" key="2">
    <source>
        <dbReference type="Proteomes" id="UP000054337"/>
    </source>
</evidence>
<reference evidence="1 2" key="1">
    <citation type="journal article" date="2013" name="PLoS Genet.">
        <title>Comparative genome structure, secondary metabolite, and effector coding capacity across Cochliobolus pathogens.</title>
        <authorList>
            <person name="Condon B.J."/>
            <person name="Leng Y."/>
            <person name="Wu D."/>
            <person name="Bushley K.E."/>
            <person name="Ohm R.A."/>
            <person name="Otillar R."/>
            <person name="Martin J."/>
            <person name="Schackwitz W."/>
            <person name="Grimwood J."/>
            <person name="MohdZainudin N."/>
            <person name="Xue C."/>
            <person name="Wang R."/>
            <person name="Manning V.A."/>
            <person name="Dhillon B."/>
            <person name="Tu Z.J."/>
            <person name="Steffenson B.J."/>
            <person name="Salamov A."/>
            <person name="Sun H."/>
            <person name="Lowry S."/>
            <person name="LaButti K."/>
            <person name="Han J."/>
            <person name="Copeland A."/>
            <person name="Lindquist E."/>
            <person name="Barry K."/>
            <person name="Schmutz J."/>
            <person name="Baker S.E."/>
            <person name="Ciuffetti L.M."/>
            <person name="Grigoriev I.V."/>
            <person name="Zhong S."/>
            <person name="Turgeon B.G."/>
        </authorList>
    </citation>
    <scope>NUCLEOTIDE SEQUENCE [LARGE SCALE GENOMIC DNA]</scope>
    <source>
        <strain evidence="1 2">FI3</strain>
    </source>
</reference>
<accession>W7EEM1</accession>
<dbReference type="AlphaFoldDB" id="W7EEM1"/>
<organism evidence="1 2">
    <name type="scientific">Bipolaris victoriae (strain FI3)</name>
    <name type="common">Victoria blight of oats agent</name>
    <name type="synonym">Cochliobolus victoriae</name>
    <dbReference type="NCBI Taxonomy" id="930091"/>
    <lineage>
        <taxon>Eukaryota</taxon>
        <taxon>Fungi</taxon>
        <taxon>Dikarya</taxon>
        <taxon>Ascomycota</taxon>
        <taxon>Pezizomycotina</taxon>
        <taxon>Dothideomycetes</taxon>
        <taxon>Pleosporomycetidae</taxon>
        <taxon>Pleosporales</taxon>
        <taxon>Pleosporineae</taxon>
        <taxon>Pleosporaceae</taxon>
        <taxon>Bipolaris</taxon>
    </lineage>
</organism>
<protein>
    <submittedName>
        <fullName evidence="1">Uncharacterized protein</fullName>
    </submittedName>
</protein>
<sequence>EEDHEPFLGYWGYTIYRTYYGPGSDEQWSKLLENITDGVKKGLFNIDEAEKDLEAVTKAQARFRLDTRSAPATLDGRTLEDIQQVYLEGSGGQPMRGTQFNNWNTAIFLLADSQVLKDPDLRVIKIVDANHDPVADIPKNTRCGPQSNFGWITMPTRAFVDSYIRMDTFTFEHIINHAGGGPGVLWDPDVHY</sequence>
<gene>
    <name evidence="1" type="ORF">COCVIDRAFT_100208</name>
</gene>
<keyword evidence="2" id="KW-1185">Reference proteome</keyword>
<name>W7EEM1_BIPV3</name>
<dbReference type="Proteomes" id="UP000054337">
    <property type="component" value="Unassembled WGS sequence"/>
</dbReference>
<dbReference type="EMBL" id="KI968737">
    <property type="protein sequence ID" value="EUN26636.1"/>
    <property type="molecule type" value="Genomic_DNA"/>
</dbReference>
<dbReference type="HOGENOM" id="CLU_095389_1_0_1"/>